<comment type="similarity">
    <text evidence="1">Belongs to the HerA family.</text>
</comment>
<dbReference type="EnsemblBacteria" id="ABK77589">
    <property type="protein sequence ID" value="ABK77589"/>
    <property type="gene ID" value="CENSYa_0957"/>
</dbReference>
<reference evidence="6 7" key="1">
    <citation type="journal article" date="2006" name="Proc. Natl. Acad. Sci. U.S.A.">
        <title>Genomic analysis of the uncultivated marine crenarchaeote Cenarchaeum symbiosum.</title>
        <authorList>
            <person name="Hallam S.J."/>
            <person name="Konstantinidis K.T."/>
            <person name="Putnam N."/>
            <person name="Schleper C."/>
            <person name="Watanabe Y."/>
            <person name="Sugahara J."/>
            <person name="Preston C."/>
            <person name="de la Torre J."/>
            <person name="Richardson P.M."/>
            <person name="DeLong E.F."/>
        </authorList>
    </citation>
    <scope>NUCLEOTIDE SEQUENCE [LARGE SCALE GENOMIC DNA]</scope>
    <source>
        <strain evidence="7">A</strain>
    </source>
</reference>
<dbReference type="GO" id="GO:0043139">
    <property type="term" value="F:5'-3' DNA helicase activity"/>
    <property type="evidence" value="ECO:0007669"/>
    <property type="project" value="UniProtKB-EC"/>
</dbReference>
<comment type="catalytic activity">
    <reaction evidence="2">
        <text>Couples ATP hydrolysis with the unwinding of duplex DNA by translocating in the 3'-5' direction.</text>
        <dbReference type="EC" id="5.6.2.4"/>
    </reaction>
</comment>
<dbReference type="InterPro" id="IPR027417">
    <property type="entry name" value="P-loop_NTPase"/>
</dbReference>
<proteinExistence type="inferred from homology"/>
<evidence type="ECO:0000259" key="5">
    <source>
        <dbReference type="Pfam" id="PF01935"/>
    </source>
</evidence>
<name>A0RW72_CENSY</name>
<gene>
    <name evidence="6" type="ordered locus">CENSYa_0957</name>
</gene>
<evidence type="ECO:0000256" key="2">
    <source>
        <dbReference type="ARBA" id="ARBA00034617"/>
    </source>
</evidence>
<dbReference type="Gene3D" id="3.40.50.300">
    <property type="entry name" value="P-loop containing nucleotide triphosphate hydrolases"/>
    <property type="match status" value="2"/>
</dbReference>
<dbReference type="PANTHER" id="PTHR42957">
    <property type="entry name" value="HELICASE MJ1565-RELATED"/>
    <property type="match status" value="1"/>
</dbReference>
<dbReference type="SUPFAM" id="SSF52540">
    <property type="entry name" value="P-loop containing nucleoside triphosphate hydrolases"/>
    <property type="match status" value="1"/>
</dbReference>
<evidence type="ECO:0000256" key="1">
    <source>
        <dbReference type="ARBA" id="ARBA00007816"/>
    </source>
</evidence>
<dbReference type="HOGENOM" id="CLU_023842_3_0_2"/>
<dbReference type="EMBL" id="DP000238">
    <property type="protein sequence ID" value="ABK77589.1"/>
    <property type="molecule type" value="Genomic_DNA"/>
</dbReference>
<comment type="catalytic activity">
    <reaction evidence="4">
        <text>ATP + H2O = ADP + phosphate + H(+)</text>
        <dbReference type="Rhea" id="RHEA:13065"/>
        <dbReference type="ChEBI" id="CHEBI:15377"/>
        <dbReference type="ChEBI" id="CHEBI:15378"/>
        <dbReference type="ChEBI" id="CHEBI:30616"/>
        <dbReference type="ChEBI" id="CHEBI:43474"/>
        <dbReference type="ChEBI" id="CHEBI:456216"/>
        <dbReference type="EC" id="5.6.2.4"/>
    </reaction>
</comment>
<sequence>MDVVGQVVGGGFGDILIRQKSGRRLEVGSLLVSEEDDSILILEVFGLEYGSQIQDGMRQMVSGVQLEREGDMRFYEGEFVHYVLARVKPLARISGGKVSIPKSLPTFFGRLRPISAGDLEFMKKGGDRIFVGRIRSGSEVLETEVWLPAEDVFSHHILIPATTGRGKSNLVKTILWHSLCSNRVGILVLDAHDEYYGRRGDGLSVHQRAGENLVYYTPDRPPPGAHSLSINLASILPEHFEGITDLSDAQSQALRVFHGRFKEEWLTRILTEDPAKRSEGARDKEIKTGTLVALQRKLKLMLDLEIVEGRQLVSRNGFFDVTKGATTARDIIGHIEQGKVVVMDTSRLGSEAELVAGNVIAAGLLDRYKQYKASGQLDRMPVASIVIEEAPRVIGEDVLSSKNSNVYATIAREGRKFKVGLVAVTQLSSAIPRAILANMNTKIILGNEMKQEREAVIASASQDLSDDDRNIASLDKGEAIITSIFVPFAMPIKIPLFDEIVKGASRAGDAPAKKPRVFG</sequence>
<dbReference type="InterPro" id="IPR008571">
    <property type="entry name" value="HerA-like"/>
</dbReference>
<evidence type="ECO:0000313" key="7">
    <source>
        <dbReference type="Proteomes" id="UP000000758"/>
    </source>
</evidence>
<dbReference type="PANTHER" id="PTHR42957:SF1">
    <property type="entry name" value="HELICASE MJ1565-RELATED"/>
    <property type="match status" value="1"/>
</dbReference>
<dbReference type="PATRIC" id="fig|414004.10.peg.881"/>
<evidence type="ECO:0000313" key="6">
    <source>
        <dbReference type="EMBL" id="ABK77589.1"/>
    </source>
</evidence>
<dbReference type="Proteomes" id="UP000000758">
    <property type="component" value="Chromosome"/>
</dbReference>
<dbReference type="AlphaFoldDB" id="A0RW72"/>
<organism evidence="6 7">
    <name type="scientific">Cenarchaeum symbiosum (strain A)</name>
    <dbReference type="NCBI Taxonomy" id="414004"/>
    <lineage>
        <taxon>Archaea</taxon>
        <taxon>Nitrososphaerota</taxon>
        <taxon>Candidatus Cenarchaeales</taxon>
        <taxon>Candidatus Cenarchaeaceae</taxon>
        <taxon>Candidatus Cenarchaeum</taxon>
    </lineage>
</organism>
<feature type="domain" description="Helicase HerA central" evidence="5">
    <location>
        <begin position="130"/>
        <end position="360"/>
    </location>
</feature>
<dbReference type="GO" id="GO:0043138">
    <property type="term" value="F:3'-5' DNA helicase activity"/>
    <property type="evidence" value="ECO:0007669"/>
    <property type="project" value="UniProtKB-EC"/>
</dbReference>
<accession>A0RW72</accession>
<evidence type="ECO:0000256" key="3">
    <source>
        <dbReference type="ARBA" id="ARBA00048954"/>
    </source>
</evidence>
<protein>
    <submittedName>
        <fullName evidence="6">ATPase</fullName>
    </submittedName>
</protein>
<keyword evidence="7" id="KW-1185">Reference proteome</keyword>
<evidence type="ECO:0000256" key="4">
    <source>
        <dbReference type="ARBA" id="ARBA00048988"/>
    </source>
</evidence>
<comment type="catalytic activity">
    <reaction evidence="3">
        <text>ATP + H2O = ADP + phosphate + H(+)</text>
        <dbReference type="Rhea" id="RHEA:13065"/>
        <dbReference type="ChEBI" id="CHEBI:15377"/>
        <dbReference type="ChEBI" id="CHEBI:15378"/>
        <dbReference type="ChEBI" id="CHEBI:30616"/>
        <dbReference type="ChEBI" id="CHEBI:43474"/>
        <dbReference type="ChEBI" id="CHEBI:456216"/>
        <dbReference type="EC" id="5.6.2.3"/>
    </reaction>
</comment>
<dbReference type="KEGG" id="csy:CENSYa_0957"/>
<dbReference type="InterPro" id="IPR002789">
    <property type="entry name" value="HerA_central"/>
</dbReference>
<dbReference type="Pfam" id="PF01935">
    <property type="entry name" value="DUF87"/>
    <property type="match status" value="1"/>
</dbReference>
<dbReference type="STRING" id="414004.CENSYa_0957"/>